<dbReference type="GO" id="GO:0003735">
    <property type="term" value="F:structural constituent of ribosome"/>
    <property type="evidence" value="ECO:0007669"/>
    <property type="project" value="InterPro"/>
</dbReference>
<dbReference type="Gene3D" id="2.30.30.790">
    <property type="match status" value="1"/>
</dbReference>
<keyword evidence="2 5" id="KW-0689">Ribosomal protein</keyword>
<comment type="similarity">
    <text evidence="1 4">Belongs to the bacterial ribosomal protein bL19 family.</text>
</comment>
<dbReference type="PRINTS" id="PR00061">
    <property type="entry name" value="RIBOSOMALL19"/>
</dbReference>
<dbReference type="GO" id="GO:0006412">
    <property type="term" value="P:translation"/>
    <property type="evidence" value="ECO:0007669"/>
    <property type="project" value="InterPro"/>
</dbReference>
<sequence>MDKEIMNKIKSGATVRVYERIKEGDKERESVFQGMVLARKHGGEVGATFTVRAMVAGVGVEKVYPVHSPVISRVDILSSPKKVHRAKLYYLRDLSKKKIRQKLGV</sequence>
<proteinExistence type="inferred from homology"/>
<keyword evidence="3 4" id="KW-0687">Ribonucleoprotein</keyword>
<protein>
    <recommendedName>
        <fullName evidence="4">50S ribosomal protein L19</fullName>
    </recommendedName>
</protein>
<dbReference type="PANTHER" id="PTHR15680">
    <property type="entry name" value="RIBOSOMAL PROTEIN L19"/>
    <property type="match status" value="1"/>
</dbReference>
<evidence type="ECO:0000256" key="4">
    <source>
        <dbReference type="RuleBase" id="RU000559"/>
    </source>
</evidence>
<gene>
    <name evidence="5" type="ORF">A3A20_00635</name>
</gene>
<evidence type="ECO:0000256" key="2">
    <source>
        <dbReference type="ARBA" id="ARBA00022980"/>
    </source>
</evidence>
<dbReference type="PANTHER" id="PTHR15680:SF9">
    <property type="entry name" value="LARGE RIBOSOMAL SUBUNIT PROTEIN BL19M"/>
    <property type="match status" value="1"/>
</dbReference>
<dbReference type="AlphaFoldDB" id="A0A1F8DTC9"/>
<dbReference type="SUPFAM" id="SSF50104">
    <property type="entry name" value="Translation proteins SH3-like domain"/>
    <property type="match status" value="1"/>
</dbReference>
<comment type="function">
    <text evidence="4">This protein is located at the 30S-50S ribosomal subunit interface and may play a role in the structure and function of the aminoacyl-tRNA binding site.</text>
</comment>
<dbReference type="NCBIfam" id="TIGR01024">
    <property type="entry name" value="rplS_bact"/>
    <property type="match status" value="1"/>
</dbReference>
<organism evidence="5 6">
    <name type="scientific">Candidatus Wolfebacteria bacterium RIFCSPLOWO2_01_FULL_45_19</name>
    <dbReference type="NCBI Taxonomy" id="1802557"/>
    <lineage>
        <taxon>Bacteria</taxon>
        <taxon>Candidatus Wolfeibacteriota</taxon>
    </lineage>
</organism>
<dbReference type="STRING" id="1802557.A3A20_00635"/>
<reference evidence="5 6" key="1">
    <citation type="journal article" date="2016" name="Nat. Commun.">
        <title>Thousands of microbial genomes shed light on interconnected biogeochemical processes in an aquifer system.</title>
        <authorList>
            <person name="Anantharaman K."/>
            <person name="Brown C.T."/>
            <person name="Hug L.A."/>
            <person name="Sharon I."/>
            <person name="Castelle C.J."/>
            <person name="Probst A.J."/>
            <person name="Thomas B.C."/>
            <person name="Singh A."/>
            <person name="Wilkins M.J."/>
            <person name="Karaoz U."/>
            <person name="Brodie E.L."/>
            <person name="Williams K.H."/>
            <person name="Hubbard S.S."/>
            <person name="Banfield J.F."/>
        </authorList>
    </citation>
    <scope>NUCLEOTIDE SEQUENCE [LARGE SCALE GENOMIC DNA]</scope>
</reference>
<dbReference type="InterPro" id="IPR008991">
    <property type="entry name" value="Translation_prot_SH3-like_sf"/>
</dbReference>
<name>A0A1F8DTC9_9BACT</name>
<dbReference type="Proteomes" id="UP000178946">
    <property type="component" value="Unassembled WGS sequence"/>
</dbReference>
<dbReference type="InterPro" id="IPR038657">
    <property type="entry name" value="Ribosomal_bL19_sf"/>
</dbReference>
<accession>A0A1F8DTC9</accession>
<evidence type="ECO:0000313" key="6">
    <source>
        <dbReference type="Proteomes" id="UP000178946"/>
    </source>
</evidence>
<dbReference type="EMBL" id="MGIR01000004">
    <property type="protein sequence ID" value="OGM91085.1"/>
    <property type="molecule type" value="Genomic_DNA"/>
</dbReference>
<evidence type="ECO:0000313" key="5">
    <source>
        <dbReference type="EMBL" id="OGM91085.1"/>
    </source>
</evidence>
<dbReference type="GO" id="GO:0022625">
    <property type="term" value="C:cytosolic large ribosomal subunit"/>
    <property type="evidence" value="ECO:0007669"/>
    <property type="project" value="TreeGrafter"/>
</dbReference>
<dbReference type="Pfam" id="PF01245">
    <property type="entry name" value="Ribosomal_L19"/>
    <property type="match status" value="1"/>
</dbReference>
<comment type="caution">
    <text evidence="5">The sequence shown here is derived from an EMBL/GenBank/DDBJ whole genome shotgun (WGS) entry which is preliminary data.</text>
</comment>
<evidence type="ECO:0000256" key="3">
    <source>
        <dbReference type="ARBA" id="ARBA00023274"/>
    </source>
</evidence>
<evidence type="ECO:0000256" key="1">
    <source>
        <dbReference type="ARBA" id="ARBA00005781"/>
    </source>
</evidence>
<dbReference type="InterPro" id="IPR001857">
    <property type="entry name" value="Ribosomal_bL19"/>
</dbReference>